<proteinExistence type="predicted"/>
<dbReference type="AlphaFoldDB" id="A0A7S2H6N4"/>
<keyword evidence="1" id="KW-1133">Transmembrane helix</keyword>
<evidence type="ECO:0000256" key="1">
    <source>
        <dbReference type="SAM" id="Phobius"/>
    </source>
</evidence>
<protein>
    <submittedName>
        <fullName evidence="2">Uncharacterized protein</fullName>
    </submittedName>
</protein>
<gene>
    <name evidence="2" type="ORF">HTAM1171_LOCUS3831</name>
</gene>
<organism evidence="2">
    <name type="scientific">Helicotheca tamesis</name>
    <dbReference type="NCBI Taxonomy" id="374047"/>
    <lineage>
        <taxon>Eukaryota</taxon>
        <taxon>Sar</taxon>
        <taxon>Stramenopiles</taxon>
        <taxon>Ochrophyta</taxon>
        <taxon>Bacillariophyta</taxon>
        <taxon>Mediophyceae</taxon>
        <taxon>Lithodesmiophycidae</taxon>
        <taxon>Lithodesmiales</taxon>
        <taxon>Lithodesmiaceae</taxon>
        <taxon>Helicotheca</taxon>
    </lineage>
</organism>
<sequence>MTDEKHETMATQASTQQMRLSFTHEQGKKKIANAQLLFFLVVSFGSASLTSAYTTSLSDRPQLVNGFVRHNCLGISCNHPHSKISTALSSTPQSGEWSNDKRRYSAFDADAAVLCERLNRMRATILEQEMNRPPNPALSPINFVRQVLQALRDPDVPLPDSGFRLLLRSSSKEWRRLLLQSVAAPDFADETRVSSALGSAMSRPNNKFRILVGTDEDDDNEEENLYPKETYRVSFSAEPLDFMDGTCWLTCQLRDKNDGSLLVTMGWQLIRREEDGAWLIDHIDWKDFREAFKPNAGEEQRVHACRR</sequence>
<accession>A0A7S2H6N4</accession>
<reference evidence="2" key="1">
    <citation type="submission" date="2021-01" db="EMBL/GenBank/DDBJ databases">
        <authorList>
            <person name="Corre E."/>
            <person name="Pelletier E."/>
            <person name="Niang G."/>
            <person name="Scheremetjew M."/>
            <person name="Finn R."/>
            <person name="Kale V."/>
            <person name="Holt S."/>
            <person name="Cochrane G."/>
            <person name="Meng A."/>
            <person name="Brown T."/>
            <person name="Cohen L."/>
        </authorList>
    </citation>
    <scope>NUCLEOTIDE SEQUENCE</scope>
    <source>
        <strain evidence="2">CCMP826</strain>
    </source>
</reference>
<keyword evidence="1" id="KW-0812">Transmembrane</keyword>
<feature type="transmembrane region" description="Helical" evidence="1">
    <location>
        <begin position="36"/>
        <end position="54"/>
    </location>
</feature>
<keyword evidence="1" id="KW-0472">Membrane</keyword>
<name>A0A7S2H6N4_9STRA</name>
<dbReference type="EMBL" id="HBGV01006300">
    <property type="protein sequence ID" value="CAD9481909.1"/>
    <property type="molecule type" value="Transcribed_RNA"/>
</dbReference>
<evidence type="ECO:0000313" key="2">
    <source>
        <dbReference type="EMBL" id="CAD9481909.1"/>
    </source>
</evidence>